<keyword evidence="7" id="KW-0133">Cell shape</keyword>
<dbReference type="Gene3D" id="3.30.470.20">
    <property type="entry name" value="ATP-grasp fold, B domain"/>
    <property type="match status" value="1"/>
</dbReference>
<evidence type="ECO:0000256" key="6">
    <source>
        <dbReference type="ARBA" id="ARBA00022840"/>
    </source>
</evidence>
<dbReference type="EMBL" id="BARS01050646">
    <property type="protein sequence ID" value="GAG50264.1"/>
    <property type="molecule type" value="Genomic_DNA"/>
</dbReference>
<dbReference type="GO" id="GO:0005737">
    <property type="term" value="C:cytoplasm"/>
    <property type="evidence" value="ECO:0007669"/>
    <property type="project" value="UniProtKB-SubCell"/>
</dbReference>
<dbReference type="InterPro" id="IPR011095">
    <property type="entry name" value="Dala_Dala_lig_C"/>
</dbReference>
<evidence type="ECO:0000313" key="10">
    <source>
        <dbReference type="EMBL" id="GAG50264.1"/>
    </source>
</evidence>
<evidence type="ECO:0000256" key="8">
    <source>
        <dbReference type="ARBA" id="ARBA00022984"/>
    </source>
</evidence>
<reference evidence="10" key="1">
    <citation type="journal article" date="2014" name="Front. Microbiol.">
        <title>High frequency of phylogenetically diverse reductive dehalogenase-homologous genes in deep subseafloor sedimentary metagenomes.</title>
        <authorList>
            <person name="Kawai M."/>
            <person name="Futagami T."/>
            <person name="Toyoda A."/>
            <person name="Takaki Y."/>
            <person name="Nishi S."/>
            <person name="Hori S."/>
            <person name="Arai W."/>
            <person name="Tsubouchi T."/>
            <person name="Morono Y."/>
            <person name="Uchiyama I."/>
            <person name="Ito T."/>
            <person name="Fujiyama A."/>
            <person name="Inagaki F."/>
            <person name="Takami H."/>
        </authorList>
    </citation>
    <scope>NUCLEOTIDE SEQUENCE</scope>
    <source>
        <strain evidence="10">Expedition CK06-06</strain>
    </source>
</reference>
<dbReference type="GO" id="GO:0046872">
    <property type="term" value="F:metal ion binding"/>
    <property type="evidence" value="ECO:0007669"/>
    <property type="project" value="InterPro"/>
</dbReference>
<evidence type="ECO:0000256" key="5">
    <source>
        <dbReference type="ARBA" id="ARBA00022741"/>
    </source>
</evidence>
<evidence type="ECO:0000256" key="2">
    <source>
        <dbReference type="ARBA" id="ARBA00010871"/>
    </source>
</evidence>
<keyword evidence="8" id="KW-0573">Peptidoglycan synthesis</keyword>
<comment type="caution">
    <text evidence="10">The sequence shown here is derived from an EMBL/GenBank/DDBJ whole genome shotgun (WGS) entry which is preliminary data.</text>
</comment>
<feature type="domain" description="ATP-grasp" evidence="9">
    <location>
        <begin position="50"/>
        <end position="126"/>
    </location>
</feature>
<dbReference type="SUPFAM" id="SSF56059">
    <property type="entry name" value="Glutathione synthetase ATP-binding domain-like"/>
    <property type="match status" value="1"/>
</dbReference>
<keyword evidence="5" id="KW-0547">Nucleotide-binding</keyword>
<dbReference type="AlphaFoldDB" id="X0Y319"/>
<comment type="subcellular location">
    <subcellularLocation>
        <location evidence="1">Cytoplasm</location>
    </subcellularLocation>
</comment>
<dbReference type="InterPro" id="IPR011761">
    <property type="entry name" value="ATP-grasp"/>
</dbReference>
<dbReference type="InterPro" id="IPR000291">
    <property type="entry name" value="D-Ala_lig_Van_CS"/>
</dbReference>
<evidence type="ECO:0000256" key="4">
    <source>
        <dbReference type="ARBA" id="ARBA00022598"/>
    </source>
</evidence>
<dbReference type="PANTHER" id="PTHR23132:SF23">
    <property type="entry name" value="D-ALANINE--D-ALANINE LIGASE B"/>
    <property type="match status" value="1"/>
</dbReference>
<proteinExistence type="inferred from homology"/>
<keyword evidence="3" id="KW-0963">Cytoplasm</keyword>
<keyword evidence="6" id="KW-0067">ATP-binding</keyword>
<keyword evidence="4" id="KW-0436">Ligase</keyword>
<comment type="similarity">
    <text evidence="2">Belongs to the D-alanine--D-alanine ligase family.</text>
</comment>
<name>X0Y319_9ZZZZ</name>
<gene>
    <name evidence="10" type="ORF">S01H1_75566</name>
</gene>
<evidence type="ECO:0000259" key="9">
    <source>
        <dbReference type="PROSITE" id="PS50975"/>
    </source>
</evidence>
<dbReference type="GO" id="GO:0005524">
    <property type="term" value="F:ATP binding"/>
    <property type="evidence" value="ECO:0007669"/>
    <property type="project" value="UniProtKB-KW"/>
</dbReference>
<dbReference type="GO" id="GO:0008360">
    <property type="term" value="P:regulation of cell shape"/>
    <property type="evidence" value="ECO:0007669"/>
    <property type="project" value="UniProtKB-KW"/>
</dbReference>
<dbReference type="GO" id="GO:0008716">
    <property type="term" value="F:D-alanine-D-alanine ligase activity"/>
    <property type="evidence" value="ECO:0007669"/>
    <property type="project" value="InterPro"/>
</dbReference>
<feature type="non-terminal residue" evidence="10">
    <location>
        <position position="1"/>
    </location>
</feature>
<organism evidence="10">
    <name type="scientific">marine sediment metagenome</name>
    <dbReference type="NCBI Taxonomy" id="412755"/>
    <lineage>
        <taxon>unclassified sequences</taxon>
        <taxon>metagenomes</taxon>
        <taxon>ecological metagenomes</taxon>
    </lineage>
</organism>
<dbReference type="Pfam" id="PF07478">
    <property type="entry name" value="Dala_Dala_lig_C"/>
    <property type="match status" value="1"/>
</dbReference>
<evidence type="ECO:0000256" key="7">
    <source>
        <dbReference type="ARBA" id="ARBA00022960"/>
    </source>
</evidence>
<sequence>YIEGIELTGGVIGNKDLLELPLIEIIPDDEHEFFDYEAKYTAGVTQEICPARIDDEMTQKAQAYAKAAHRALFCSGYSRTDMILKDGVIYVLETNTIPGMTATSLLPKAARVAGLSFSQLLDQLIELCIEAHRESAQRVTQ</sequence>
<dbReference type="PROSITE" id="PS50975">
    <property type="entry name" value="ATP_GRASP"/>
    <property type="match status" value="1"/>
</dbReference>
<dbReference type="GO" id="GO:0009252">
    <property type="term" value="P:peptidoglycan biosynthetic process"/>
    <property type="evidence" value="ECO:0007669"/>
    <property type="project" value="UniProtKB-KW"/>
</dbReference>
<dbReference type="PANTHER" id="PTHR23132">
    <property type="entry name" value="D-ALANINE--D-ALANINE LIGASE"/>
    <property type="match status" value="1"/>
</dbReference>
<evidence type="ECO:0000256" key="1">
    <source>
        <dbReference type="ARBA" id="ARBA00004496"/>
    </source>
</evidence>
<evidence type="ECO:0000256" key="3">
    <source>
        <dbReference type="ARBA" id="ARBA00022490"/>
    </source>
</evidence>
<protein>
    <recommendedName>
        <fullName evidence="9">ATP-grasp domain-containing protein</fullName>
    </recommendedName>
</protein>
<accession>X0Y319</accession>
<dbReference type="PROSITE" id="PS00844">
    <property type="entry name" value="DALA_DALA_LIGASE_2"/>
    <property type="match status" value="1"/>
</dbReference>